<proteinExistence type="predicted"/>
<evidence type="ECO:0000313" key="1">
    <source>
        <dbReference type="EMBL" id="MCB6938991.1"/>
    </source>
</evidence>
<accession>A0AAW4UFY5</accession>
<evidence type="ECO:0000313" key="2">
    <source>
        <dbReference type="Proteomes" id="UP001197684"/>
    </source>
</evidence>
<reference evidence="1" key="1">
    <citation type="submission" date="2021-10" db="EMBL/GenBank/DDBJ databases">
        <title>Collection of gut derived symbiotic bacterial strains cultured from healthy donors.</title>
        <authorList>
            <person name="Lin H."/>
            <person name="Littmann E."/>
            <person name="Kohout C."/>
            <person name="Pamer E.G."/>
        </authorList>
    </citation>
    <scope>NUCLEOTIDE SEQUENCE</scope>
    <source>
        <strain evidence="1">DFI.9.42</strain>
    </source>
</reference>
<organism evidence="1 2">
    <name type="scientific">Agathobacter rectalis</name>
    <dbReference type="NCBI Taxonomy" id="39491"/>
    <lineage>
        <taxon>Bacteria</taxon>
        <taxon>Bacillati</taxon>
        <taxon>Bacillota</taxon>
        <taxon>Clostridia</taxon>
        <taxon>Lachnospirales</taxon>
        <taxon>Lachnospiraceae</taxon>
        <taxon>Agathobacter</taxon>
    </lineage>
</organism>
<sequence length="82" mass="9829">MWYSFLRTVFEGNCIMEDVLSPYDRAYPADTIRPKRIAVSEYEAGSKVTGAHRINRPQPYGTWRRLYRLRYRNGLTGLERRW</sequence>
<dbReference type="Proteomes" id="UP001197684">
    <property type="component" value="Unassembled WGS sequence"/>
</dbReference>
<dbReference type="AlphaFoldDB" id="A0AAW4UFY5"/>
<gene>
    <name evidence="1" type="ORF">LIZ56_11330</name>
</gene>
<dbReference type="EMBL" id="JAJCJK010000017">
    <property type="protein sequence ID" value="MCB6938991.1"/>
    <property type="molecule type" value="Genomic_DNA"/>
</dbReference>
<comment type="caution">
    <text evidence="1">The sequence shown here is derived from an EMBL/GenBank/DDBJ whole genome shotgun (WGS) entry which is preliminary data.</text>
</comment>
<protein>
    <submittedName>
        <fullName evidence="1">Uncharacterized protein</fullName>
    </submittedName>
</protein>
<dbReference type="RefSeq" id="WP_306763904.1">
    <property type="nucleotide sequence ID" value="NZ_JAJCHR010000024.1"/>
</dbReference>
<name>A0AAW4UFY5_9FIRM</name>